<keyword evidence="3" id="KW-1185">Reference proteome</keyword>
<evidence type="ECO:0000313" key="2">
    <source>
        <dbReference type="EMBL" id="RKS26127.1"/>
    </source>
</evidence>
<dbReference type="Pfam" id="PF02620">
    <property type="entry name" value="YceD"/>
    <property type="match status" value="1"/>
</dbReference>
<sequence>MHSRSLGQIVVKMKVTNEFLIPFIGLKLGKHQFEYQINKKFFEDFSYDEFESCDIKVNVVLEKKSTMLELQFKHKGTIYVPCDLTSEMFDLPIKGKIKLIVQFGEAFNDDNEELLILPHGEHQVDISQYIYEMIALSIPLKRIHPGVKDGTLKTDALDKLNELQVNAKEQKADAKEEETDPRWDQLKKLLTDK</sequence>
<comment type="caution">
    <text evidence="2">The sequence shown here is derived from an EMBL/GenBank/DDBJ whole genome shotgun (WGS) entry which is preliminary data.</text>
</comment>
<gene>
    <name evidence="2" type="ORF">CLV94_1181</name>
</gene>
<evidence type="ECO:0000313" key="3">
    <source>
        <dbReference type="Proteomes" id="UP000277579"/>
    </source>
</evidence>
<dbReference type="EMBL" id="RBLC01000001">
    <property type="protein sequence ID" value="RKS26127.1"/>
    <property type="molecule type" value="Genomic_DNA"/>
</dbReference>
<feature type="coiled-coil region" evidence="1">
    <location>
        <begin position="153"/>
        <end position="180"/>
    </location>
</feature>
<organism evidence="2 3">
    <name type="scientific">Flavobacterium endophyticum</name>
    <dbReference type="NCBI Taxonomy" id="1540163"/>
    <lineage>
        <taxon>Bacteria</taxon>
        <taxon>Pseudomonadati</taxon>
        <taxon>Bacteroidota</taxon>
        <taxon>Flavobacteriia</taxon>
        <taxon>Flavobacteriales</taxon>
        <taxon>Flavobacteriaceae</taxon>
        <taxon>Flavobacterium</taxon>
    </lineage>
</organism>
<dbReference type="AlphaFoldDB" id="A0A495MJH1"/>
<dbReference type="InterPro" id="IPR003772">
    <property type="entry name" value="YceD"/>
</dbReference>
<keyword evidence="1" id="KW-0175">Coiled coil</keyword>
<name>A0A495MJH1_9FLAO</name>
<evidence type="ECO:0000256" key="1">
    <source>
        <dbReference type="SAM" id="Coils"/>
    </source>
</evidence>
<reference evidence="2 3" key="1">
    <citation type="submission" date="2018-10" db="EMBL/GenBank/DDBJ databases">
        <title>Genomic Encyclopedia of Archaeal and Bacterial Type Strains, Phase II (KMG-II): from individual species to whole genera.</title>
        <authorList>
            <person name="Goeker M."/>
        </authorList>
    </citation>
    <scope>NUCLEOTIDE SEQUENCE [LARGE SCALE GENOMIC DNA]</scope>
    <source>
        <strain evidence="2 3">DSM 29537</strain>
    </source>
</reference>
<accession>A0A495MJH1</accession>
<dbReference type="Proteomes" id="UP000277579">
    <property type="component" value="Unassembled WGS sequence"/>
</dbReference>
<protein>
    <submittedName>
        <fullName evidence="2">Uncharacterized metal-binding protein YceD (DUF177 family)</fullName>
    </submittedName>
</protein>
<proteinExistence type="predicted"/>